<feature type="non-terminal residue" evidence="2">
    <location>
        <position position="329"/>
    </location>
</feature>
<dbReference type="AlphaFoldDB" id="A0A7J8T7V2"/>
<gene>
    <name evidence="2" type="ORF">Godav_024444</name>
</gene>
<dbReference type="EMBL" id="JABFAC010236896">
    <property type="protein sequence ID" value="MBA0634090.1"/>
    <property type="molecule type" value="Genomic_DNA"/>
</dbReference>
<dbReference type="Proteomes" id="UP000593561">
    <property type="component" value="Unassembled WGS sequence"/>
</dbReference>
<evidence type="ECO:0000259" key="1">
    <source>
        <dbReference type="Pfam" id="PF10536"/>
    </source>
</evidence>
<dbReference type="PANTHER" id="PTHR46033">
    <property type="entry name" value="PROTEIN MAIN-LIKE 2"/>
    <property type="match status" value="1"/>
</dbReference>
<organism evidence="2 3">
    <name type="scientific">Gossypium davidsonii</name>
    <name type="common">Davidson's cotton</name>
    <name type="synonym">Gossypium klotzschianum subsp. davidsonii</name>
    <dbReference type="NCBI Taxonomy" id="34287"/>
    <lineage>
        <taxon>Eukaryota</taxon>
        <taxon>Viridiplantae</taxon>
        <taxon>Streptophyta</taxon>
        <taxon>Embryophyta</taxon>
        <taxon>Tracheophyta</taxon>
        <taxon>Spermatophyta</taxon>
        <taxon>Magnoliopsida</taxon>
        <taxon>eudicotyledons</taxon>
        <taxon>Gunneridae</taxon>
        <taxon>Pentapetalae</taxon>
        <taxon>rosids</taxon>
        <taxon>malvids</taxon>
        <taxon>Malvales</taxon>
        <taxon>Malvaceae</taxon>
        <taxon>Malvoideae</taxon>
        <taxon>Gossypium</taxon>
    </lineage>
</organism>
<protein>
    <recommendedName>
        <fullName evidence="1">Aminotransferase-like plant mobile domain-containing protein</fullName>
    </recommendedName>
</protein>
<feature type="non-terminal residue" evidence="2">
    <location>
        <position position="1"/>
    </location>
</feature>
<accession>A0A7J8T7V2</accession>
<evidence type="ECO:0000313" key="2">
    <source>
        <dbReference type="EMBL" id="MBA0634090.1"/>
    </source>
</evidence>
<dbReference type="Pfam" id="PF10536">
    <property type="entry name" value="PMD"/>
    <property type="match status" value="1"/>
</dbReference>
<comment type="caution">
    <text evidence="2">The sequence shown here is derived from an EMBL/GenBank/DDBJ whole genome shotgun (WGS) entry which is preliminary data.</text>
</comment>
<reference evidence="2 3" key="1">
    <citation type="journal article" date="2019" name="Genome Biol. Evol.">
        <title>Insights into the evolution of the New World diploid cottons (Gossypium, subgenus Houzingenia) based on genome sequencing.</title>
        <authorList>
            <person name="Grover C.E."/>
            <person name="Arick M.A. 2nd"/>
            <person name="Thrash A."/>
            <person name="Conover J.L."/>
            <person name="Sanders W.S."/>
            <person name="Peterson D.G."/>
            <person name="Frelichowski J.E."/>
            <person name="Scheffler J.A."/>
            <person name="Scheffler B.E."/>
            <person name="Wendel J.F."/>
        </authorList>
    </citation>
    <scope>NUCLEOTIDE SEQUENCE [LARGE SCALE GENOMIC DNA]</scope>
    <source>
        <strain evidence="2">27</strain>
        <tissue evidence="2">Leaf</tissue>
    </source>
</reference>
<proteinExistence type="predicted"/>
<dbReference type="GO" id="GO:0010073">
    <property type="term" value="P:meristem maintenance"/>
    <property type="evidence" value="ECO:0007669"/>
    <property type="project" value="InterPro"/>
</dbReference>
<sequence>VNDRVLKGFIHNLSKSALSEIHHYLQDARFLHASRMLRGCKLDPTLINALVERWRRETRTFYLPCGKRTITLEDVALQLNLPVDGLVVTRPVVILGKEDLYEAFLGKLSTLVVAMGVVAATIFTSPSGHSLYIPIGDKVEPWAELCETVGPTKRYLTVARSTLESRESATGSLCDGGDARIRSSDAIVRVKAKYSTNTARHRSTEYIDIWDRKKDFIPTREPFFTPETVTSSEYMTWFRLAGKLYLLLVEARSRQFHLRRQRRLLQNHRSEASAPTGLSSTLTQQWVWMSTPHLDQFPPYILIPFTKPMYFTQAPHYTPPQHPTSTPLQ</sequence>
<evidence type="ECO:0000313" key="3">
    <source>
        <dbReference type="Proteomes" id="UP000593561"/>
    </source>
</evidence>
<keyword evidence="3" id="KW-1185">Reference proteome</keyword>
<dbReference type="PANTHER" id="PTHR46033:SF8">
    <property type="entry name" value="PROTEIN MAINTENANCE OF MERISTEMS-LIKE"/>
    <property type="match status" value="1"/>
</dbReference>
<dbReference type="InterPro" id="IPR019557">
    <property type="entry name" value="AminoTfrase-like_pln_mobile"/>
</dbReference>
<feature type="domain" description="Aminotransferase-like plant mobile" evidence="1">
    <location>
        <begin position="35"/>
        <end position="108"/>
    </location>
</feature>
<name>A0A7J8T7V2_GOSDV</name>
<dbReference type="InterPro" id="IPR044824">
    <property type="entry name" value="MAIN-like"/>
</dbReference>